<dbReference type="EMBL" id="GL996500">
    <property type="protein sequence ID" value="EGW33933.1"/>
    <property type="molecule type" value="Genomic_DNA"/>
</dbReference>
<evidence type="ECO:0000313" key="2">
    <source>
        <dbReference type="EMBL" id="EGW33933.1"/>
    </source>
</evidence>
<proteinExistence type="predicted"/>
<organism evidence="3">
    <name type="scientific">Spathaspora passalidarum (strain NRRL Y-27907 / 11-Y1)</name>
    <dbReference type="NCBI Taxonomy" id="619300"/>
    <lineage>
        <taxon>Eukaryota</taxon>
        <taxon>Fungi</taxon>
        <taxon>Dikarya</taxon>
        <taxon>Ascomycota</taxon>
        <taxon>Saccharomycotina</taxon>
        <taxon>Pichiomycetes</taxon>
        <taxon>Debaryomycetaceae</taxon>
        <taxon>Spathaspora</taxon>
    </lineage>
</organism>
<dbReference type="HOGENOM" id="CLU_863728_0_0_1"/>
<dbReference type="KEGG" id="spaa:SPAPADRAFT_59317"/>
<evidence type="ECO:0000256" key="1">
    <source>
        <dbReference type="SAM" id="Phobius"/>
    </source>
</evidence>
<dbReference type="Proteomes" id="UP000000709">
    <property type="component" value="Unassembled WGS sequence"/>
</dbReference>
<keyword evidence="3" id="KW-1185">Reference proteome</keyword>
<sequence>MIPQNFNIVTNAIVFVLAVTGPWIWVRMHQTNEIEVLQQLLRDGLFPVTIPIAIQFAGDVSFTFPDLIEATQFQIDREVSHLTNSSLYIQLIDNFDDSSPSLYSIDLILNNENTLGISATSLKGYVFYTLDSVHSNDLPFVITQTILYHLIRPEIDLMNRPLTENFPDSLDIKLKFNVHNETVQHNVTEFMDKMKQKLVGISVMNWEVDNSLTTRDNATLSVKFSGQNSSIIISPESDPVAELSMILQEQLNFPKYPKHNIYLKIEAAYRIKTLQILQELTDKIRNKNPSQLLQNLVHQIISETSPSWIGYLTTARQLLDSL</sequence>
<accession>G3AJN2</accession>
<dbReference type="STRING" id="619300.G3AJN2"/>
<name>G3AJN2_SPAPN</name>
<keyword evidence="1" id="KW-0472">Membrane</keyword>
<dbReference type="OrthoDB" id="4092725at2759"/>
<protein>
    <submittedName>
        <fullName evidence="2">Uncharacterized protein</fullName>
    </submittedName>
</protein>
<dbReference type="InParanoid" id="G3AJN2"/>
<evidence type="ECO:0000313" key="3">
    <source>
        <dbReference type="Proteomes" id="UP000000709"/>
    </source>
</evidence>
<dbReference type="OMA" id="HQTNEIE"/>
<gene>
    <name evidence="2" type="ORF">SPAPADRAFT_59317</name>
</gene>
<keyword evidence="1" id="KW-1133">Transmembrane helix</keyword>
<dbReference type="AlphaFoldDB" id="G3AJN2"/>
<dbReference type="GeneID" id="18872864"/>
<keyword evidence="1" id="KW-0812">Transmembrane</keyword>
<reference evidence="2 3" key="1">
    <citation type="journal article" date="2011" name="Proc. Natl. Acad. Sci. U.S.A.">
        <title>Comparative genomics of xylose-fermenting fungi for enhanced biofuel production.</title>
        <authorList>
            <person name="Wohlbach D.J."/>
            <person name="Kuo A."/>
            <person name="Sato T.K."/>
            <person name="Potts K.M."/>
            <person name="Salamov A.A."/>
            <person name="LaButti K.M."/>
            <person name="Sun H."/>
            <person name="Clum A."/>
            <person name="Pangilinan J.L."/>
            <person name="Lindquist E.A."/>
            <person name="Lucas S."/>
            <person name="Lapidus A."/>
            <person name="Jin M."/>
            <person name="Gunawan C."/>
            <person name="Balan V."/>
            <person name="Dale B.E."/>
            <person name="Jeffries T.W."/>
            <person name="Zinkel R."/>
            <person name="Barry K.W."/>
            <person name="Grigoriev I.V."/>
            <person name="Gasch A.P."/>
        </authorList>
    </citation>
    <scope>NUCLEOTIDE SEQUENCE [LARGE SCALE GENOMIC DNA]</scope>
    <source>
        <strain evidence="3">NRRL Y-27907 / 11-Y1</strain>
    </source>
</reference>
<dbReference type="eggNOG" id="ENOG502T02G">
    <property type="taxonomic scope" value="Eukaryota"/>
</dbReference>
<feature type="transmembrane region" description="Helical" evidence="1">
    <location>
        <begin position="6"/>
        <end position="26"/>
    </location>
</feature>
<dbReference type="RefSeq" id="XP_007373517.1">
    <property type="nucleotide sequence ID" value="XM_007373455.1"/>
</dbReference>